<proteinExistence type="predicted"/>
<evidence type="ECO:0008006" key="3">
    <source>
        <dbReference type="Google" id="ProtNLM"/>
    </source>
</evidence>
<dbReference type="AlphaFoldDB" id="A0A1F5YHI8"/>
<gene>
    <name evidence="1" type="ORF">A2Y99_03845</name>
</gene>
<reference evidence="1 2" key="1">
    <citation type="journal article" date="2016" name="Nat. Commun.">
        <title>Thousands of microbial genomes shed light on interconnected biogeochemical processes in an aquifer system.</title>
        <authorList>
            <person name="Anantharaman K."/>
            <person name="Brown C.T."/>
            <person name="Hug L.A."/>
            <person name="Sharon I."/>
            <person name="Castelle C.J."/>
            <person name="Probst A.J."/>
            <person name="Thomas B.C."/>
            <person name="Singh A."/>
            <person name="Wilkins M.J."/>
            <person name="Karaoz U."/>
            <person name="Brodie E.L."/>
            <person name="Williams K.H."/>
            <person name="Hubbard S.S."/>
            <person name="Banfield J.F."/>
        </authorList>
    </citation>
    <scope>NUCLEOTIDE SEQUENCE [LARGE SCALE GENOMIC DNA]</scope>
</reference>
<comment type="caution">
    <text evidence="1">The sequence shown here is derived from an EMBL/GenBank/DDBJ whole genome shotgun (WGS) entry which is preliminary data.</text>
</comment>
<name>A0A1F5YHI8_9BACT</name>
<evidence type="ECO:0000313" key="1">
    <source>
        <dbReference type="EMBL" id="OGF99532.1"/>
    </source>
</evidence>
<protein>
    <recommendedName>
        <fullName evidence="3">NlpC/P60 domain-containing protein</fullName>
    </recommendedName>
</protein>
<sequence>MLEDFYFYISKYTGMNLGRITVNCPYWVNIIRNNKVVIRGYLNGKGEADIIKEELVTRLKQKKISSTNLEEIRKFARRERIGIDCSGLAYRLIDKLLSLNYNGCKINILADYYKETINRLNANVLTAKQFCIRIFKIKDAQIGDFIRMVGGRHICVIIKIEKNRLIYLHSSRLTKIQGAHEGEIVIKDRDADLNKQNWTEKTIQGQNFGIKYFHLNKEDGIFRLKIFEK</sequence>
<evidence type="ECO:0000313" key="2">
    <source>
        <dbReference type="Proteomes" id="UP000178230"/>
    </source>
</evidence>
<dbReference type="Proteomes" id="UP000178230">
    <property type="component" value="Unassembled WGS sequence"/>
</dbReference>
<dbReference type="EMBL" id="MFIY01000048">
    <property type="protein sequence ID" value="OGF99532.1"/>
    <property type="molecule type" value="Genomic_DNA"/>
</dbReference>
<accession>A0A1F5YHI8</accession>
<organism evidence="1 2">
    <name type="scientific">Candidatus Gottesmanbacteria bacterium RBG_13_37_7</name>
    <dbReference type="NCBI Taxonomy" id="1798369"/>
    <lineage>
        <taxon>Bacteria</taxon>
        <taxon>Candidatus Gottesmaniibacteriota</taxon>
    </lineage>
</organism>